<name>A0A0N0MDC1_9PROT</name>
<dbReference type="AlphaFoldDB" id="A0A0N0MDC1"/>
<proteinExistence type="predicted"/>
<organism evidence="1 2">
    <name type="scientific">Komagataeibacter intermedius AF2</name>
    <dbReference type="NCBI Taxonomy" id="1458464"/>
    <lineage>
        <taxon>Bacteria</taxon>
        <taxon>Pseudomonadati</taxon>
        <taxon>Pseudomonadota</taxon>
        <taxon>Alphaproteobacteria</taxon>
        <taxon>Acetobacterales</taxon>
        <taxon>Acetobacteraceae</taxon>
        <taxon>Komagataeibacter</taxon>
    </lineage>
</organism>
<dbReference type="Proteomes" id="UP000031553">
    <property type="component" value="Unassembled WGS sequence"/>
</dbReference>
<protein>
    <recommendedName>
        <fullName evidence="3">Lipoprotein</fullName>
    </recommendedName>
</protein>
<evidence type="ECO:0000313" key="1">
    <source>
        <dbReference type="EMBL" id="KPH85096.1"/>
    </source>
</evidence>
<evidence type="ECO:0008006" key="3">
    <source>
        <dbReference type="Google" id="ProtNLM"/>
    </source>
</evidence>
<gene>
    <name evidence="1" type="ORF">GLUCOINTEAF2_0203569</name>
</gene>
<comment type="caution">
    <text evidence="1">The sequence shown here is derived from an EMBL/GenBank/DDBJ whole genome shotgun (WGS) entry which is preliminary data.</text>
</comment>
<dbReference type="RefSeq" id="WP_141654879.1">
    <property type="nucleotide sequence ID" value="NZ_JUFX02000259.1"/>
</dbReference>
<evidence type="ECO:0000313" key="2">
    <source>
        <dbReference type="Proteomes" id="UP000031553"/>
    </source>
</evidence>
<dbReference type="PROSITE" id="PS51257">
    <property type="entry name" value="PROKAR_LIPOPROTEIN"/>
    <property type="match status" value="1"/>
</dbReference>
<reference evidence="1 2" key="1">
    <citation type="submission" date="2015-07" db="EMBL/GenBank/DDBJ databases">
        <title>Draft Genome Sequence of Komagataeibacter intermedius Strain AF2, Isolated from Kombucha Tea.</title>
        <authorList>
            <person name="Santos R.A."/>
            <person name="Berretta A.A."/>
            <person name="Barud H.S."/>
            <person name="Ribeiro S.J."/>
            <person name="Gonzalez-Garcia L.N."/>
            <person name="Zucchi T.D."/>
            <person name="Goldman G.H."/>
            <person name="Riano-Pachon D.M."/>
        </authorList>
    </citation>
    <scope>NUCLEOTIDE SEQUENCE [LARGE SCALE GENOMIC DNA]</scope>
    <source>
        <strain evidence="1 2">AF2</strain>
    </source>
</reference>
<dbReference type="OrthoDB" id="1522627at2"/>
<dbReference type="EMBL" id="JUFX02000259">
    <property type="protein sequence ID" value="KPH85096.1"/>
    <property type="molecule type" value="Genomic_DNA"/>
</dbReference>
<sequence length="342" mass="38112">MQLRIPVLCAALMLASCSKSSVQLLKDGDPEVCTKTDVTDQLFEIIKDHANFPQNNGFVKDYEKARQKWISKVTFSISQITSKNVDKPNQQITCNGLVHMSASEIGQQDASVDYLIKSDLSNGKAIVEADLSNASYPIAFLLEKIGSPDLLEARTVGIKKNIAKADYYENKWVSSHSSEAKTIHENIEKTVKGNHFSQAEKDTAFKIEVFNKICRSEEDGQALACSRRDSLLQEAQGSGPIHLCYQGDFSGWKHCDGTDVENVPASIVTEPSSSDAFTPEDNKIIEQADYLNDKCRGGAGDQTESVCTQRDDLYNKMEKLNICWGPEDSAEYQKHWMRCHPK</sequence>
<accession>A0A0N0MDC1</accession>